<comment type="subcellular location">
    <subcellularLocation>
        <location evidence="1">Cell membrane</location>
        <topology evidence="1">Multi-pass membrane protein</topology>
    </subcellularLocation>
</comment>
<feature type="transmembrane region" description="Helical" evidence="8">
    <location>
        <begin position="159"/>
        <end position="177"/>
    </location>
</feature>
<keyword evidence="2" id="KW-1003">Cell membrane</keyword>
<feature type="domain" description="Integral membrane bound transporter" evidence="9">
    <location>
        <begin position="45"/>
        <end position="170"/>
    </location>
</feature>
<evidence type="ECO:0000313" key="10">
    <source>
        <dbReference type="EMBL" id="SDV49096.1"/>
    </source>
</evidence>
<comment type="similarity">
    <text evidence="6">Belongs to the YccS/YhfK family.</text>
</comment>
<keyword evidence="11" id="KW-1185">Reference proteome</keyword>
<evidence type="ECO:0000256" key="6">
    <source>
        <dbReference type="ARBA" id="ARBA00043993"/>
    </source>
</evidence>
<dbReference type="AlphaFoldDB" id="A0A1H2PQS2"/>
<accession>A0A1H2PQS2</accession>
<evidence type="ECO:0000256" key="8">
    <source>
        <dbReference type="SAM" id="Phobius"/>
    </source>
</evidence>
<proteinExistence type="inferred from homology"/>
<dbReference type="GO" id="GO:0005886">
    <property type="term" value="C:plasma membrane"/>
    <property type="evidence" value="ECO:0007669"/>
    <property type="project" value="UniProtKB-SubCell"/>
</dbReference>
<evidence type="ECO:0000256" key="3">
    <source>
        <dbReference type="ARBA" id="ARBA00022692"/>
    </source>
</evidence>
<organism evidence="10 11">
    <name type="scientific">Chitinasiproducens palmae</name>
    <dbReference type="NCBI Taxonomy" id="1770053"/>
    <lineage>
        <taxon>Bacteria</taxon>
        <taxon>Pseudomonadati</taxon>
        <taxon>Pseudomonadota</taxon>
        <taxon>Betaproteobacteria</taxon>
        <taxon>Burkholderiales</taxon>
        <taxon>Burkholderiaceae</taxon>
        <taxon>Chitinasiproducens</taxon>
    </lineage>
</organism>
<evidence type="ECO:0000256" key="5">
    <source>
        <dbReference type="ARBA" id="ARBA00023136"/>
    </source>
</evidence>
<dbReference type="PANTHER" id="PTHR30509">
    <property type="entry name" value="P-HYDROXYBENZOIC ACID EFFLUX PUMP SUBUNIT-RELATED"/>
    <property type="match status" value="1"/>
</dbReference>
<dbReference type="Proteomes" id="UP000243719">
    <property type="component" value="Unassembled WGS sequence"/>
</dbReference>
<dbReference type="InterPro" id="IPR049453">
    <property type="entry name" value="Memb_transporter_dom"/>
</dbReference>
<sequence length="382" mass="41151">MRPETARYRFLAQVGRRLAPIFGPLYRYRHARAIHAVRVGIAMATSLVATAALPHGIWSSVTVLVVIGGLQHHGNIRKKAGERAIGTLLGAAVGLLCIAVQAAFAQTWLTFLVMSFFAAVCAYYAIGKAGYIALLAAITMCIVAEQGDAALDVGLWRTANVLIGIVIALAFSFALPLHATYSWRYLMAENLRLCAHLAAQLERGGAVDRATARKHFATLSRRLVQLRNLMPSVAKELGVPLRWLDDVQREHRVLIAALDILLELSVDWDTGNCPPPGAASRAALYDLRNRLGAMSRALKLGRVTRLQTIASASPSTADAARTIDPPAVDAASRPPAVPAAAPITDPSDRAGLLAQVAQRTERLRDMLLAESGRWRRGGSLGR</sequence>
<protein>
    <submittedName>
        <fullName evidence="10">Fusaric acid resistance protein-like</fullName>
    </submittedName>
</protein>
<keyword evidence="5 8" id="KW-0472">Membrane</keyword>
<dbReference type="Pfam" id="PF13515">
    <property type="entry name" value="FUSC_2"/>
    <property type="match status" value="1"/>
</dbReference>
<reference evidence="11" key="1">
    <citation type="submission" date="2016-09" db="EMBL/GenBank/DDBJ databases">
        <authorList>
            <person name="Varghese N."/>
            <person name="Submissions S."/>
        </authorList>
    </citation>
    <scope>NUCLEOTIDE SEQUENCE [LARGE SCALE GENOMIC DNA]</scope>
    <source>
        <strain evidence="11">JS23</strain>
    </source>
</reference>
<dbReference type="PANTHER" id="PTHR30509:SF9">
    <property type="entry name" value="MULTIDRUG RESISTANCE PROTEIN MDTO"/>
    <property type="match status" value="1"/>
</dbReference>
<evidence type="ECO:0000256" key="4">
    <source>
        <dbReference type="ARBA" id="ARBA00022989"/>
    </source>
</evidence>
<evidence type="ECO:0000256" key="7">
    <source>
        <dbReference type="SAM" id="MobiDB-lite"/>
    </source>
</evidence>
<evidence type="ECO:0000313" key="11">
    <source>
        <dbReference type="Proteomes" id="UP000243719"/>
    </source>
</evidence>
<evidence type="ECO:0000259" key="9">
    <source>
        <dbReference type="Pfam" id="PF13515"/>
    </source>
</evidence>
<gene>
    <name evidence="10" type="ORF">SAMN05216551_10765</name>
</gene>
<dbReference type="EMBL" id="FNLO01000007">
    <property type="protein sequence ID" value="SDV49096.1"/>
    <property type="molecule type" value="Genomic_DNA"/>
</dbReference>
<name>A0A1H2PQS2_9BURK</name>
<keyword evidence="3 8" id="KW-0812">Transmembrane</keyword>
<dbReference type="STRING" id="1770053.SAMN05216551_10765"/>
<keyword evidence="4 8" id="KW-1133">Transmembrane helix</keyword>
<feature type="region of interest" description="Disordered" evidence="7">
    <location>
        <begin position="326"/>
        <end position="345"/>
    </location>
</feature>
<evidence type="ECO:0000256" key="1">
    <source>
        <dbReference type="ARBA" id="ARBA00004651"/>
    </source>
</evidence>
<feature type="transmembrane region" description="Helical" evidence="8">
    <location>
        <begin position="84"/>
        <end position="102"/>
    </location>
</feature>
<evidence type="ECO:0000256" key="2">
    <source>
        <dbReference type="ARBA" id="ARBA00022475"/>
    </source>
</evidence>
<dbReference type="RefSeq" id="WP_235837941.1">
    <property type="nucleotide sequence ID" value="NZ_FNLO01000007.1"/>
</dbReference>